<evidence type="ECO:0008006" key="4">
    <source>
        <dbReference type="Google" id="ProtNLM"/>
    </source>
</evidence>
<dbReference type="Pfam" id="PF13911">
    <property type="entry name" value="AhpC-TSA_2"/>
    <property type="match status" value="1"/>
</dbReference>
<accession>A0A2Z3HES2</accession>
<evidence type="ECO:0000313" key="2">
    <source>
        <dbReference type="EMBL" id="AWM42017.1"/>
    </source>
</evidence>
<dbReference type="AlphaFoldDB" id="A0A2Z3HES2"/>
<dbReference type="KEGG" id="gog:C1280_36860"/>
<evidence type="ECO:0000256" key="1">
    <source>
        <dbReference type="SAM" id="MobiDB-lite"/>
    </source>
</evidence>
<keyword evidence="3" id="KW-1185">Reference proteome</keyword>
<dbReference type="Proteomes" id="UP000245802">
    <property type="component" value="Chromosome"/>
</dbReference>
<organism evidence="2 3">
    <name type="scientific">Gemmata obscuriglobus</name>
    <dbReference type="NCBI Taxonomy" id="114"/>
    <lineage>
        <taxon>Bacteria</taxon>
        <taxon>Pseudomonadati</taxon>
        <taxon>Planctomycetota</taxon>
        <taxon>Planctomycetia</taxon>
        <taxon>Gemmatales</taxon>
        <taxon>Gemmataceae</taxon>
        <taxon>Gemmata</taxon>
    </lineage>
</organism>
<dbReference type="InterPro" id="IPR032801">
    <property type="entry name" value="PXL2A/B/C"/>
</dbReference>
<dbReference type="Gene3D" id="3.40.30.10">
    <property type="entry name" value="Glutaredoxin"/>
    <property type="match status" value="1"/>
</dbReference>
<evidence type="ECO:0000313" key="3">
    <source>
        <dbReference type="Proteomes" id="UP000245802"/>
    </source>
</evidence>
<dbReference type="NCBIfam" id="NF040769">
    <property type="entry name" value="SelL_rel_redox"/>
    <property type="match status" value="1"/>
</dbReference>
<feature type="region of interest" description="Disordered" evidence="1">
    <location>
        <begin position="137"/>
        <end position="159"/>
    </location>
</feature>
<dbReference type="EMBL" id="CP025958">
    <property type="protein sequence ID" value="AWM42017.1"/>
    <property type="molecule type" value="Genomic_DNA"/>
</dbReference>
<name>A0A2Z3HES2_9BACT</name>
<reference evidence="2 3" key="1">
    <citation type="submission" date="2018-01" db="EMBL/GenBank/DDBJ databases">
        <title>G. obscuriglobus.</title>
        <authorList>
            <person name="Franke J."/>
            <person name="Blomberg W."/>
            <person name="Selmecki A."/>
        </authorList>
    </citation>
    <scope>NUCLEOTIDE SEQUENCE [LARGE SCALE GENOMIC DNA]</scope>
    <source>
        <strain evidence="2 3">DSM 5831</strain>
    </source>
</reference>
<protein>
    <recommendedName>
        <fullName evidence="4">Redoxin domain-containing protein</fullName>
    </recommendedName>
</protein>
<dbReference type="InterPro" id="IPR036249">
    <property type="entry name" value="Thioredoxin-like_sf"/>
</dbReference>
<proteinExistence type="predicted"/>
<gene>
    <name evidence="2" type="ORF">C1280_36860</name>
</gene>
<dbReference type="SUPFAM" id="SSF52833">
    <property type="entry name" value="Thioredoxin-like"/>
    <property type="match status" value="1"/>
</dbReference>
<sequence>MPCNAHLGEVETARDRLAARGCSVLVVAQAEPEVLKRYLSRQARSVPIVCDPTRGAYAAFGLGRTTWLTFFKPAVLWGYFRGMLRGYGVKKPYVGEDVLQLGGDFILSRDRHVIFAHRSADPTDRPAVADLIAALPSVPPIPHDRPPDAPRVDGPARGE</sequence>
<dbReference type="OrthoDB" id="282864at2"/>
<feature type="compositionally biased region" description="Basic and acidic residues" evidence="1">
    <location>
        <begin position="142"/>
        <end position="159"/>
    </location>
</feature>